<name>A0ABZ1CBV7_9BACT</name>
<reference evidence="2 3" key="2">
    <citation type="submission" date="2023-12" db="EMBL/GenBank/DDBJ databases">
        <title>Description of an unclassified Opitutus bacterium of Verrucomicrobiota.</title>
        <authorList>
            <person name="Zhang D.-F."/>
        </authorList>
    </citation>
    <scope>NUCLEOTIDE SEQUENCE [LARGE SCALE GENOMIC DNA]</scope>
    <source>
        <strain evidence="2 3">WL0086</strain>
    </source>
</reference>
<protein>
    <submittedName>
        <fullName evidence="2">Uncharacterized protein</fullName>
    </submittedName>
</protein>
<proteinExistence type="predicted"/>
<accession>A0ABZ1CBV7</accession>
<evidence type="ECO:0000256" key="1">
    <source>
        <dbReference type="SAM" id="MobiDB-lite"/>
    </source>
</evidence>
<keyword evidence="3" id="KW-1185">Reference proteome</keyword>
<feature type="compositionally biased region" description="Polar residues" evidence="1">
    <location>
        <begin position="134"/>
        <end position="146"/>
    </location>
</feature>
<evidence type="ECO:0000313" key="2">
    <source>
        <dbReference type="EMBL" id="WRQ89046.1"/>
    </source>
</evidence>
<organism evidence="2 3">
    <name type="scientific">Actomonas aquatica</name>
    <dbReference type="NCBI Taxonomy" id="2866162"/>
    <lineage>
        <taxon>Bacteria</taxon>
        <taxon>Pseudomonadati</taxon>
        <taxon>Verrucomicrobiota</taxon>
        <taxon>Opitutia</taxon>
        <taxon>Opitutales</taxon>
        <taxon>Opitutaceae</taxon>
        <taxon>Actomonas</taxon>
    </lineage>
</organism>
<gene>
    <name evidence="2" type="ORF">K1X11_006475</name>
</gene>
<reference evidence="2 3" key="1">
    <citation type="submission" date="2021-08" db="EMBL/GenBank/DDBJ databases">
        <authorList>
            <person name="Zhang D."/>
            <person name="Zhang A."/>
            <person name="Wang L."/>
        </authorList>
    </citation>
    <scope>NUCLEOTIDE SEQUENCE [LARGE SCALE GENOMIC DNA]</scope>
    <source>
        <strain evidence="2 3">WL0086</strain>
    </source>
</reference>
<dbReference type="RefSeq" id="WP_221030919.1">
    <property type="nucleotide sequence ID" value="NZ_CP139781.1"/>
</dbReference>
<evidence type="ECO:0000313" key="3">
    <source>
        <dbReference type="Proteomes" id="UP000738431"/>
    </source>
</evidence>
<dbReference type="Proteomes" id="UP000738431">
    <property type="component" value="Chromosome"/>
</dbReference>
<sequence>MGEEMPNEDQSSSILHRILDRELLPDFTIWREYFGAPSPVEVVIDRALEALSSAIPDDTHCVLHGWIDQAVLEIVAIDRVAEIRDRTKRYRPDQGGDSGLLAVVGRRILVLEFSYERGEALLTEYKPIQPPEPTSTASALAAQLNR</sequence>
<dbReference type="EMBL" id="CP139781">
    <property type="protein sequence ID" value="WRQ89046.1"/>
    <property type="molecule type" value="Genomic_DNA"/>
</dbReference>
<feature type="region of interest" description="Disordered" evidence="1">
    <location>
        <begin position="127"/>
        <end position="146"/>
    </location>
</feature>